<keyword evidence="1" id="KW-0479">Metal-binding</keyword>
<reference evidence="12 13" key="1">
    <citation type="submission" date="2024-01" db="EMBL/GenBank/DDBJ databases">
        <title>The complete chloroplast genome sequence of Lithospermum erythrorhizon: insights into the phylogenetic relationship among Boraginaceae species and the maternal lineages of purple gromwells.</title>
        <authorList>
            <person name="Okada T."/>
            <person name="Watanabe K."/>
        </authorList>
    </citation>
    <scope>NUCLEOTIDE SEQUENCE [LARGE SCALE GENOMIC DNA]</scope>
</reference>
<keyword evidence="2 9" id="KW-0863">Zinc-finger</keyword>
<sequence length="141" mass="15742">MDLKQDKISDSGSIKKSSNNSSTKIKSCTYCHTTITPLWRGGPFGPKSLCNACGIKYNKKKRESLFGIDKPKKEKTKKKNNKKITKHKHAVSGGKNGIKNNKRNELFHKLKMRLMALGTDIREEEQAALLLMALSCGSVYA</sequence>
<dbReference type="GO" id="GO:0043565">
    <property type="term" value="F:sequence-specific DNA binding"/>
    <property type="evidence" value="ECO:0007669"/>
    <property type="project" value="InterPro"/>
</dbReference>
<feature type="region of interest" description="Disordered" evidence="10">
    <location>
        <begin position="68"/>
        <end position="102"/>
    </location>
</feature>
<evidence type="ECO:0000256" key="9">
    <source>
        <dbReference type="PROSITE-ProRule" id="PRU00094"/>
    </source>
</evidence>
<gene>
    <name evidence="12" type="ORF">LIER_00239</name>
</gene>
<evidence type="ECO:0000256" key="6">
    <source>
        <dbReference type="ARBA" id="ARBA00023163"/>
    </source>
</evidence>
<dbReference type="SUPFAM" id="SSF57716">
    <property type="entry name" value="Glucocorticoid receptor-like (DNA-binding domain)"/>
    <property type="match status" value="1"/>
</dbReference>
<dbReference type="InterPro" id="IPR000679">
    <property type="entry name" value="Znf_GATA"/>
</dbReference>
<dbReference type="CDD" id="cd00202">
    <property type="entry name" value="ZnF_GATA"/>
    <property type="match status" value="1"/>
</dbReference>
<dbReference type="SMART" id="SM00401">
    <property type="entry name" value="ZnF_GATA"/>
    <property type="match status" value="1"/>
</dbReference>
<evidence type="ECO:0000313" key="12">
    <source>
        <dbReference type="EMBL" id="GAA0138503.1"/>
    </source>
</evidence>
<name>A0AAV3NHS6_LITER</name>
<evidence type="ECO:0000256" key="7">
    <source>
        <dbReference type="ARBA" id="ARBA00024019"/>
    </source>
</evidence>
<evidence type="ECO:0000256" key="3">
    <source>
        <dbReference type="ARBA" id="ARBA00022833"/>
    </source>
</evidence>
<keyword evidence="6" id="KW-0804">Transcription</keyword>
<dbReference type="Gene3D" id="3.30.50.10">
    <property type="entry name" value="Erythroid Transcription Factor GATA-1, subunit A"/>
    <property type="match status" value="1"/>
</dbReference>
<keyword evidence="3" id="KW-0862">Zinc</keyword>
<keyword evidence="5" id="KW-0238">DNA-binding</keyword>
<feature type="compositionally biased region" description="Basic residues" evidence="10">
    <location>
        <begin position="73"/>
        <end position="90"/>
    </location>
</feature>
<accession>A0AAV3NHS6</accession>
<dbReference type="AlphaFoldDB" id="A0AAV3NHS6"/>
<evidence type="ECO:0000313" key="13">
    <source>
        <dbReference type="Proteomes" id="UP001454036"/>
    </source>
</evidence>
<evidence type="ECO:0000256" key="1">
    <source>
        <dbReference type="ARBA" id="ARBA00022723"/>
    </source>
</evidence>
<evidence type="ECO:0000256" key="2">
    <source>
        <dbReference type="ARBA" id="ARBA00022771"/>
    </source>
</evidence>
<dbReference type="PROSITE" id="PS50114">
    <property type="entry name" value="GATA_ZN_FINGER_2"/>
    <property type="match status" value="1"/>
</dbReference>
<comment type="caution">
    <text evidence="12">The sequence shown here is derived from an EMBL/GenBank/DDBJ whole genome shotgun (WGS) entry which is preliminary data.</text>
</comment>
<keyword evidence="4" id="KW-0805">Transcription regulation</keyword>
<feature type="domain" description="GATA-type" evidence="11">
    <location>
        <begin position="22"/>
        <end position="57"/>
    </location>
</feature>
<dbReference type="Pfam" id="PF00320">
    <property type="entry name" value="GATA"/>
    <property type="match status" value="1"/>
</dbReference>
<protein>
    <recommendedName>
        <fullName evidence="11">GATA-type domain-containing protein</fullName>
    </recommendedName>
</protein>
<feature type="region of interest" description="Disordered" evidence="10">
    <location>
        <begin position="1"/>
        <end position="24"/>
    </location>
</feature>
<feature type="compositionally biased region" description="Low complexity" evidence="10">
    <location>
        <begin position="10"/>
        <end position="24"/>
    </location>
</feature>
<keyword evidence="13" id="KW-1185">Reference proteome</keyword>
<evidence type="ECO:0000259" key="11">
    <source>
        <dbReference type="PROSITE" id="PS50114"/>
    </source>
</evidence>
<dbReference type="PANTHER" id="PTHR47172:SF1">
    <property type="entry name" value="GATA TRANSCRIPTION FACTOR 15"/>
    <property type="match status" value="1"/>
</dbReference>
<dbReference type="GO" id="GO:0006355">
    <property type="term" value="P:regulation of DNA-templated transcription"/>
    <property type="evidence" value="ECO:0007669"/>
    <property type="project" value="InterPro"/>
</dbReference>
<dbReference type="InterPro" id="IPR013088">
    <property type="entry name" value="Znf_NHR/GATA"/>
</dbReference>
<evidence type="ECO:0000256" key="5">
    <source>
        <dbReference type="ARBA" id="ARBA00023125"/>
    </source>
</evidence>
<evidence type="ECO:0000256" key="10">
    <source>
        <dbReference type="SAM" id="MobiDB-lite"/>
    </source>
</evidence>
<comment type="similarity">
    <text evidence="7">Belongs to the type IV zinc-finger family. Class B subfamily.</text>
</comment>
<evidence type="ECO:0000256" key="4">
    <source>
        <dbReference type="ARBA" id="ARBA00023015"/>
    </source>
</evidence>
<comment type="function">
    <text evidence="8">Transcriptional regulator that specifically binds 5'-GATA-3' or 5'-GAT-3' motifs within gene promoters.</text>
</comment>
<dbReference type="Proteomes" id="UP001454036">
    <property type="component" value="Unassembled WGS sequence"/>
</dbReference>
<evidence type="ECO:0000256" key="8">
    <source>
        <dbReference type="ARBA" id="ARBA00037539"/>
    </source>
</evidence>
<organism evidence="12 13">
    <name type="scientific">Lithospermum erythrorhizon</name>
    <name type="common">Purple gromwell</name>
    <name type="synonym">Lithospermum officinale var. erythrorhizon</name>
    <dbReference type="NCBI Taxonomy" id="34254"/>
    <lineage>
        <taxon>Eukaryota</taxon>
        <taxon>Viridiplantae</taxon>
        <taxon>Streptophyta</taxon>
        <taxon>Embryophyta</taxon>
        <taxon>Tracheophyta</taxon>
        <taxon>Spermatophyta</taxon>
        <taxon>Magnoliopsida</taxon>
        <taxon>eudicotyledons</taxon>
        <taxon>Gunneridae</taxon>
        <taxon>Pentapetalae</taxon>
        <taxon>asterids</taxon>
        <taxon>lamiids</taxon>
        <taxon>Boraginales</taxon>
        <taxon>Boraginaceae</taxon>
        <taxon>Boraginoideae</taxon>
        <taxon>Lithospermeae</taxon>
        <taxon>Lithospermum</taxon>
    </lineage>
</organism>
<dbReference type="GO" id="GO:0008270">
    <property type="term" value="F:zinc ion binding"/>
    <property type="evidence" value="ECO:0007669"/>
    <property type="project" value="UniProtKB-KW"/>
</dbReference>
<dbReference type="PANTHER" id="PTHR47172">
    <property type="entry name" value="OS01G0976800 PROTEIN"/>
    <property type="match status" value="1"/>
</dbReference>
<proteinExistence type="inferred from homology"/>
<dbReference type="EMBL" id="BAABME010000016">
    <property type="protein sequence ID" value="GAA0138503.1"/>
    <property type="molecule type" value="Genomic_DNA"/>
</dbReference>